<keyword evidence="2 5" id="KW-0812">Transmembrane</keyword>
<protein>
    <recommendedName>
        <fullName evidence="8">RTA1-domain-containing protein</fullName>
    </recommendedName>
</protein>
<feature type="transmembrane region" description="Helical" evidence="5">
    <location>
        <begin position="35"/>
        <end position="58"/>
    </location>
</feature>
<dbReference type="InterPro" id="IPR007568">
    <property type="entry name" value="RTA1"/>
</dbReference>
<evidence type="ECO:0000256" key="2">
    <source>
        <dbReference type="ARBA" id="ARBA00022692"/>
    </source>
</evidence>
<keyword evidence="4 5" id="KW-0472">Membrane</keyword>
<evidence type="ECO:0008006" key="8">
    <source>
        <dbReference type="Google" id="ProtNLM"/>
    </source>
</evidence>
<organism evidence="6 7">
    <name type="scientific">Somion occarium</name>
    <dbReference type="NCBI Taxonomy" id="3059160"/>
    <lineage>
        <taxon>Eukaryota</taxon>
        <taxon>Fungi</taxon>
        <taxon>Dikarya</taxon>
        <taxon>Basidiomycota</taxon>
        <taxon>Agaricomycotina</taxon>
        <taxon>Agaricomycetes</taxon>
        <taxon>Polyporales</taxon>
        <taxon>Cerrenaceae</taxon>
        <taxon>Somion</taxon>
    </lineage>
</organism>
<dbReference type="Pfam" id="PF04479">
    <property type="entry name" value="RTA1"/>
    <property type="match status" value="1"/>
</dbReference>
<sequence length="263" mass="29441">MWWLMPTVVLCGIGELIGWGGRLWSAISPLENNPFLIQIVCTIIAPTPFLAAIFITFARLTKRLGVQYSRLSPRLYSRIFLTCDIISLIVQAAGGGLAASANDDAGSNLGANIMLGGIIFQLVSLIIFVTLASEYLLRYIHDRPFLRFAQKNASDTEVYKNGRSEWDTRIKVLVGGLTFICLCIFIRSIYRTIELADGWEGRVISTQIYFNALDGAMIWISMLAYNICHPGLLLRTDLSHEDTIRMDSGFLPSSETLPRRNRK</sequence>
<evidence type="ECO:0000256" key="1">
    <source>
        <dbReference type="ARBA" id="ARBA00004141"/>
    </source>
</evidence>
<accession>A0ABP1E9F0</accession>
<feature type="transmembrane region" description="Helical" evidence="5">
    <location>
        <begin position="210"/>
        <end position="228"/>
    </location>
</feature>
<dbReference type="Proteomes" id="UP001497453">
    <property type="component" value="Chromosome 9"/>
</dbReference>
<evidence type="ECO:0000313" key="6">
    <source>
        <dbReference type="EMBL" id="CAL1716643.1"/>
    </source>
</evidence>
<proteinExistence type="predicted"/>
<evidence type="ECO:0000256" key="4">
    <source>
        <dbReference type="ARBA" id="ARBA00023136"/>
    </source>
</evidence>
<reference evidence="7" key="1">
    <citation type="submission" date="2024-04" db="EMBL/GenBank/DDBJ databases">
        <authorList>
            <person name="Shaw F."/>
            <person name="Minotto A."/>
        </authorList>
    </citation>
    <scope>NUCLEOTIDE SEQUENCE [LARGE SCALE GENOMIC DNA]</scope>
</reference>
<feature type="transmembrane region" description="Helical" evidence="5">
    <location>
        <begin position="113"/>
        <end position="137"/>
    </location>
</feature>
<feature type="transmembrane region" description="Helical" evidence="5">
    <location>
        <begin position="79"/>
        <end position="101"/>
    </location>
</feature>
<comment type="subcellular location">
    <subcellularLocation>
        <location evidence="1">Membrane</location>
        <topology evidence="1">Multi-pass membrane protein</topology>
    </subcellularLocation>
</comment>
<dbReference type="PANTHER" id="PTHR31465">
    <property type="entry name" value="PROTEIN RTA1-RELATED"/>
    <property type="match status" value="1"/>
</dbReference>
<keyword evidence="7" id="KW-1185">Reference proteome</keyword>
<dbReference type="EMBL" id="OZ037952">
    <property type="protein sequence ID" value="CAL1716643.1"/>
    <property type="molecule type" value="Genomic_DNA"/>
</dbReference>
<feature type="transmembrane region" description="Helical" evidence="5">
    <location>
        <begin position="170"/>
        <end position="190"/>
    </location>
</feature>
<keyword evidence="3 5" id="KW-1133">Transmembrane helix</keyword>
<evidence type="ECO:0000313" key="7">
    <source>
        <dbReference type="Proteomes" id="UP001497453"/>
    </source>
</evidence>
<dbReference type="PANTHER" id="PTHR31465:SF9">
    <property type="entry name" value="SPHINGOID LONG-CHAIN BASE TRANSPORTER RSB1"/>
    <property type="match status" value="1"/>
</dbReference>
<gene>
    <name evidence="6" type="ORF">GFSPODELE1_LOCUS10850</name>
</gene>
<evidence type="ECO:0000256" key="5">
    <source>
        <dbReference type="SAM" id="Phobius"/>
    </source>
</evidence>
<name>A0ABP1E9F0_9APHY</name>
<evidence type="ECO:0000256" key="3">
    <source>
        <dbReference type="ARBA" id="ARBA00022989"/>
    </source>
</evidence>